<evidence type="ECO:0000256" key="13">
    <source>
        <dbReference type="ARBA" id="ARBA00024184"/>
    </source>
</evidence>
<evidence type="ECO:0000256" key="3">
    <source>
        <dbReference type="ARBA" id="ARBA00022577"/>
    </source>
</evidence>
<gene>
    <name evidence="17" type="primary">LOC116205353</name>
</gene>
<dbReference type="GeneID" id="116205353"/>
<organism evidence="16 17">
    <name type="scientific">Punica granatum</name>
    <name type="common">Pomegranate</name>
    <dbReference type="NCBI Taxonomy" id="22663"/>
    <lineage>
        <taxon>Eukaryota</taxon>
        <taxon>Viridiplantae</taxon>
        <taxon>Streptophyta</taxon>
        <taxon>Embryophyta</taxon>
        <taxon>Tracheophyta</taxon>
        <taxon>Spermatophyta</taxon>
        <taxon>Magnoliopsida</taxon>
        <taxon>eudicotyledons</taxon>
        <taxon>Gunneridae</taxon>
        <taxon>Pentapetalae</taxon>
        <taxon>rosids</taxon>
        <taxon>malvids</taxon>
        <taxon>Myrtales</taxon>
        <taxon>Lythraceae</taxon>
        <taxon>Punica</taxon>
    </lineage>
</organism>
<dbReference type="GO" id="GO:0005537">
    <property type="term" value="F:D-mannose binding"/>
    <property type="evidence" value="ECO:0007669"/>
    <property type="project" value="UniProtKB-KW"/>
</dbReference>
<dbReference type="GO" id="GO:0050832">
    <property type="term" value="P:defense response to fungus"/>
    <property type="evidence" value="ECO:0007669"/>
    <property type="project" value="UniProtKB-KW"/>
</dbReference>
<evidence type="ECO:0000313" key="17">
    <source>
        <dbReference type="RefSeq" id="XP_031393834.1"/>
    </source>
</evidence>
<evidence type="ECO:0000256" key="2">
    <source>
        <dbReference type="ARBA" id="ARBA00022529"/>
    </source>
</evidence>
<evidence type="ECO:0000256" key="6">
    <source>
        <dbReference type="ARBA" id="ARBA00022734"/>
    </source>
</evidence>
<dbReference type="PANTHER" id="PTHR32080:SF54">
    <property type="entry name" value="GNK2-HOMOLOGOUS DOMAIN-CONTAINING PROTEIN"/>
    <property type="match status" value="1"/>
</dbReference>
<evidence type="ECO:0000256" key="4">
    <source>
        <dbReference type="ARBA" id="ARBA00022581"/>
    </source>
</evidence>
<keyword evidence="9" id="KW-0965">Cell junction</keyword>
<dbReference type="InterPro" id="IPR051378">
    <property type="entry name" value="Cell2Cell_Antifungal"/>
</dbReference>
<evidence type="ECO:0000313" key="16">
    <source>
        <dbReference type="Proteomes" id="UP000515151"/>
    </source>
</evidence>
<evidence type="ECO:0000256" key="5">
    <source>
        <dbReference type="ARBA" id="ARBA00022729"/>
    </source>
</evidence>
<dbReference type="PANTHER" id="PTHR32080">
    <property type="entry name" value="ANTIFUNGAL PROTEIN GINKBILOBIN-2-LIKE"/>
    <property type="match status" value="1"/>
</dbReference>
<dbReference type="GO" id="GO:0005886">
    <property type="term" value="C:plasma membrane"/>
    <property type="evidence" value="ECO:0007669"/>
    <property type="project" value="UniProtKB-SubCell"/>
</dbReference>
<dbReference type="OrthoDB" id="1596304at2759"/>
<reference evidence="17" key="2">
    <citation type="submission" date="2025-08" db="UniProtKB">
        <authorList>
            <consortium name="RefSeq"/>
        </authorList>
    </citation>
    <scope>IDENTIFICATION</scope>
    <source>
        <tissue evidence="17">Leaf</tissue>
    </source>
</reference>
<keyword evidence="12" id="KW-1015">Disulfide bond</keyword>
<evidence type="ECO:0000256" key="11">
    <source>
        <dbReference type="ARBA" id="ARBA00023035"/>
    </source>
</evidence>
<evidence type="ECO:0000256" key="1">
    <source>
        <dbReference type="ARBA" id="ARBA00004251"/>
    </source>
</evidence>
<keyword evidence="7" id="KW-0677">Repeat</keyword>
<keyword evidence="16" id="KW-1185">Reference proteome</keyword>
<dbReference type="Proteomes" id="UP000515151">
    <property type="component" value="Chromosome 1"/>
</dbReference>
<comment type="subcellular location">
    <subcellularLocation>
        <location evidence="13">Cell junction</location>
        <location evidence="13">Plasmodesma</location>
    </subcellularLocation>
    <subcellularLocation>
        <location evidence="1">Cell membrane</location>
        <topology evidence="1">Single-pass type I membrane protein</topology>
    </subcellularLocation>
</comment>
<dbReference type="AlphaFoldDB" id="A0A6P8DH80"/>
<dbReference type="GO" id="GO:0042742">
    <property type="term" value="P:defense response to bacterium"/>
    <property type="evidence" value="ECO:0007669"/>
    <property type="project" value="UniProtKB-KW"/>
</dbReference>
<comment type="similarity">
    <text evidence="14">Belongs to the cysteine-rich repeat secretory protein family. Plasmodesmata-located proteins (PDLD) subfamily.</text>
</comment>
<keyword evidence="3" id="KW-0295">Fungicide</keyword>
<dbReference type="CDD" id="cd23509">
    <property type="entry name" value="Gnk2-like"/>
    <property type="match status" value="2"/>
</dbReference>
<reference evidence="16" key="1">
    <citation type="journal article" date="2020" name="Plant Biotechnol. J.">
        <title>The pomegranate (Punica granatum L.) draft genome dissects genetic divergence between soft- and hard-seeded cultivars.</title>
        <authorList>
            <person name="Luo X."/>
            <person name="Li H."/>
            <person name="Wu Z."/>
            <person name="Yao W."/>
            <person name="Zhao P."/>
            <person name="Cao D."/>
            <person name="Yu H."/>
            <person name="Li K."/>
            <person name="Poudel K."/>
            <person name="Zhao D."/>
            <person name="Zhang F."/>
            <person name="Xia X."/>
            <person name="Chen L."/>
            <person name="Wang Q."/>
            <person name="Jing D."/>
            <person name="Cao S."/>
        </authorList>
    </citation>
    <scope>NUCLEOTIDE SEQUENCE [LARGE SCALE GENOMIC DNA]</scope>
    <source>
        <strain evidence="16">cv. Tunisia</strain>
    </source>
</reference>
<dbReference type="Gene3D" id="3.30.430.20">
    <property type="entry name" value="Gnk2 domain, C-X8-C-X2-C motif"/>
    <property type="match status" value="2"/>
</dbReference>
<dbReference type="GO" id="GO:0009506">
    <property type="term" value="C:plasmodesma"/>
    <property type="evidence" value="ECO:0007669"/>
    <property type="project" value="UniProtKB-SubCell"/>
</dbReference>
<dbReference type="PROSITE" id="PS51473">
    <property type="entry name" value="GNK2"/>
    <property type="match status" value="2"/>
</dbReference>
<evidence type="ECO:0000256" key="8">
    <source>
        <dbReference type="ARBA" id="ARBA00022821"/>
    </source>
</evidence>
<evidence type="ECO:0000256" key="7">
    <source>
        <dbReference type="ARBA" id="ARBA00022737"/>
    </source>
</evidence>
<feature type="domain" description="Gnk2-homologous" evidence="15">
    <location>
        <begin position="116"/>
        <end position="222"/>
    </location>
</feature>
<proteinExistence type="inferred from homology"/>
<keyword evidence="11" id="KW-0465">Mannose-binding</keyword>
<accession>A0A6P8DH80</accession>
<keyword evidence="5" id="KW-0732">Signal</keyword>
<dbReference type="Pfam" id="PF01657">
    <property type="entry name" value="Stress-antifung"/>
    <property type="match status" value="2"/>
</dbReference>
<dbReference type="InterPro" id="IPR002902">
    <property type="entry name" value="GNK2"/>
</dbReference>
<dbReference type="InterPro" id="IPR038408">
    <property type="entry name" value="GNK2_sf"/>
</dbReference>
<feature type="domain" description="Gnk2-homologous" evidence="15">
    <location>
        <begin position="8"/>
        <end position="115"/>
    </location>
</feature>
<protein>
    <submittedName>
        <fullName evidence="17">Cysteine-rich repeat secretory protein 55-like</fullName>
    </submittedName>
</protein>
<keyword evidence="2" id="KW-0929">Antimicrobial</keyword>
<keyword evidence="8" id="KW-0611">Plant defense</keyword>
<keyword evidence="6" id="KW-0430">Lectin</keyword>
<evidence type="ECO:0000259" key="15">
    <source>
        <dbReference type="PROSITE" id="PS51473"/>
    </source>
</evidence>
<keyword evidence="10" id="KW-0044">Antibiotic</keyword>
<evidence type="ECO:0000256" key="9">
    <source>
        <dbReference type="ARBA" id="ARBA00022949"/>
    </source>
</evidence>
<evidence type="ECO:0000256" key="10">
    <source>
        <dbReference type="ARBA" id="ARBA00023022"/>
    </source>
</evidence>
<name>A0A6P8DH80_PUNGR</name>
<dbReference type="RefSeq" id="XP_031393834.1">
    <property type="nucleotide sequence ID" value="XM_031537974.1"/>
</dbReference>
<evidence type="ECO:0000256" key="12">
    <source>
        <dbReference type="ARBA" id="ARBA00023157"/>
    </source>
</evidence>
<keyword evidence="4" id="KW-0945">Host-virus interaction</keyword>
<evidence type="ECO:0000256" key="14">
    <source>
        <dbReference type="ARBA" id="ARBA00038393"/>
    </source>
</evidence>
<dbReference type="GO" id="GO:0031640">
    <property type="term" value="P:killing of cells of another organism"/>
    <property type="evidence" value="ECO:0007669"/>
    <property type="project" value="UniProtKB-KW"/>
</dbReference>
<sequence length="224" mass="24774">MKCCAEDSSLVYKICNGQTFPENSMGGVYAGYVLEGLISDTSNKGFDYYYLFPFAGEADTVYGHGKCNGRLSHEDCEYCLDKAASERNKAGCPQLTIGLQVQLVDCRIRYSTGAPDLTLLSGTCNGQELHGKNNRKKVDNVLVQVVNNAPDHGYNYYDSSSPSSKPIAYEHAACNGNLSKDDCIWCLVVACDEITLRCSPKSPAGAQVHFQDCRLRYEFYQFED</sequence>